<dbReference type="AlphaFoldDB" id="A0A2S4JG62"/>
<feature type="chain" id="PRO_5015559479" description="Organic solvent tolerance-like N-terminal domain-containing protein" evidence="2">
    <location>
        <begin position="29"/>
        <end position="191"/>
    </location>
</feature>
<comment type="caution">
    <text evidence="3">The sequence shown here is derived from an EMBL/GenBank/DDBJ whole genome shotgun (WGS) entry which is preliminary data.</text>
</comment>
<evidence type="ECO:0000256" key="2">
    <source>
        <dbReference type="SAM" id="SignalP"/>
    </source>
</evidence>
<dbReference type="EMBL" id="LPWH01000122">
    <property type="protein sequence ID" value="POQ98479.1"/>
    <property type="molecule type" value="Genomic_DNA"/>
</dbReference>
<organism evidence="3 4">
    <name type="scientific">Alkalispirochaeta sphaeroplastigenens</name>
    <dbReference type="NCBI Taxonomy" id="1187066"/>
    <lineage>
        <taxon>Bacteria</taxon>
        <taxon>Pseudomonadati</taxon>
        <taxon>Spirochaetota</taxon>
        <taxon>Spirochaetia</taxon>
        <taxon>Spirochaetales</taxon>
        <taxon>Spirochaetaceae</taxon>
        <taxon>Alkalispirochaeta</taxon>
    </lineage>
</organism>
<feature type="signal peptide" evidence="2">
    <location>
        <begin position="1"/>
        <end position="28"/>
    </location>
</feature>
<accession>A0A2S4JG62</accession>
<feature type="region of interest" description="Disordered" evidence="1">
    <location>
        <begin position="148"/>
        <end position="191"/>
    </location>
</feature>
<keyword evidence="4" id="KW-1185">Reference proteome</keyword>
<evidence type="ECO:0000313" key="4">
    <source>
        <dbReference type="Proteomes" id="UP000237350"/>
    </source>
</evidence>
<protein>
    <recommendedName>
        <fullName evidence="5">Organic solvent tolerance-like N-terminal domain-containing protein</fullName>
    </recommendedName>
</protein>
<proteinExistence type="predicted"/>
<dbReference type="Proteomes" id="UP000237350">
    <property type="component" value="Unassembled WGS sequence"/>
</dbReference>
<reference evidence="4" key="1">
    <citation type="submission" date="2015-12" db="EMBL/GenBank/DDBJ databases">
        <authorList>
            <person name="Lodha T.D."/>
            <person name="Chintalapati S."/>
            <person name="Chintalapati V.R."/>
            <person name="Sravanthi T."/>
        </authorList>
    </citation>
    <scope>NUCLEOTIDE SEQUENCE [LARGE SCALE GENOMIC DNA]</scope>
    <source>
        <strain evidence="4">JC133</strain>
    </source>
</reference>
<sequence length="191" mass="20779">MNHRRFIMKGFIITAICLIGAGTLAAGADSPLSGRDASESLIDPPGRVVAARGILATLEGSLIWEDQEWHLREPGSSRMYELHMGPYGHQETALFTDGADARVEGFVLGDHIAPIAVHSEGGTREFWTASRLPRWAGAGEGEGKVAWQDEDVPRGQRLAGTDSGQQINRREGADARLLQNRRSGETRPRTP</sequence>
<evidence type="ECO:0000313" key="3">
    <source>
        <dbReference type="EMBL" id="POQ98479.1"/>
    </source>
</evidence>
<name>A0A2S4JG62_9SPIO</name>
<feature type="compositionally biased region" description="Basic and acidic residues" evidence="1">
    <location>
        <begin position="182"/>
        <end position="191"/>
    </location>
</feature>
<gene>
    <name evidence="3" type="ORF">AU468_12870</name>
</gene>
<keyword evidence="2" id="KW-0732">Signal</keyword>
<evidence type="ECO:0000256" key="1">
    <source>
        <dbReference type="SAM" id="MobiDB-lite"/>
    </source>
</evidence>
<evidence type="ECO:0008006" key="5">
    <source>
        <dbReference type="Google" id="ProtNLM"/>
    </source>
</evidence>